<keyword evidence="3" id="KW-0514">Muscle protein</keyword>
<protein>
    <submittedName>
        <fullName evidence="5">Squidulin</fullName>
    </submittedName>
</protein>
<dbReference type="SUPFAM" id="SSF47473">
    <property type="entry name" value="EF-hand"/>
    <property type="match status" value="1"/>
</dbReference>
<reference evidence="5 6" key="1">
    <citation type="journal article" date="2017" name="Nat. Ecol. Evol.">
        <title>Scallop genome provides insights into evolution of bilaterian karyotype and development.</title>
        <authorList>
            <person name="Wang S."/>
            <person name="Zhang J."/>
            <person name="Jiao W."/>
            <person name="Li J."/>
            <person name="Xun X."/>
            <person name="Sun Y."/>
            <person name="Guo X."/>
            <person name="Huan P."/>
            <person name="Dong B."/>
            <person name="Zhang L."/>
            <person name="Hu X."/>
            <person name="Sun X."/>
            <person name="Wang J."/>
            <person name="Zhao C."/>
            <person name="Wang Y."/>
            <person name="Wang D."/>
            <person name="Huang X."/>
            <person name="Wang R."/>
            <person name="Lv J."/>
            <person name="Li Y."/>
            <person name="Zhang Z."/>
            <person name="Liu B."/>
            <person name="Lu W."/>
            <person name="Hui Y."/>
            <person name="Liang J."/>
            <person name="Zhou Z."/>
            <person name="Hou R."/>
            <person name="Li X."/>
            <person name="Liu Y."/>
            <person name="Li H."/>
            <person name="Ning X."/>
            <person name="Lin Y."/>
            <person name="Zhao L."/>
            <person name="Xing Q."/>
            <person name="Dou J."/>
            <person name="Li Y."/>
            <person name="Mao J."/>
            <person name="Guo H."/>
            <person name="Dou H."/>
            <person name="Li T."/>
            <person name="Mu C."/>
            <person name="Jiang W."/>
            <person name="Fu Q."/>
            <person name="Fu X."/>
            <person name="Miao Y."/>
            <person name="Liu J."/>
            <person name="Yu Q."/>
            <person name="Li R."/>
            <person name="Liao H."/>
            <person name="Li X."/>
            <person name="Kong Y."/>
            <person name="Jiang Z."/>
            <person name="Chourrout D."/>
            <person name="Li R."/>
            <person name="Bao Z."/>
        </authorList>
    </citation>
    <scope>NUCLEOTIDE SEQUENCE [LARGE SCALE GENOMIC DNA]</scope>
    <source>
        <strain evidence="5 6">PY_sf001</strain>
    </source>
</reference>
<feature type="domain" description="EF-hand" evidence="4">
    <location>
        <begin position="7"/>
        <end position="42"/>
    </location>
</feature>
<organism evidence="5 6">
    <name type="scientific">Mizuhopecten yessoensis</name>
    <name type="common">Japanese scallop</name>
    <name type="synonym">Patinopecten yessoensis</name>
    <dbReference type="NCBI Taxonomy" id="6573"/>
    <lineage>
        <taxon>Eukaryota</taxon>
        <taxon>Metazoa</taxon>
        <taxon>Spiralia</taxon>
        <taxon>Lophotrochozoa</taxon>
        <taxon>Mollusca</taxon>
        <taxon>Bivalvia</taxon>
        <taxon>Autobranchia</taxon>
        <taxon>Pteriomorphia</taxon>
        <taxon>Pectinida</taxon>
        <taxon>Pectinoidea</taxon>
        <taxon>Pectinidae</taxon>
        <taxon>Mizuhopecten</taxon>
    </lineage>
</organism>
<name>A0A210PMM8_MIZYE</name>
<accession>A0A210PMM8</accession>
<evidence type="ECO:0000256" key="2">
    <source>
        <dbReference type="ARBA" id="ARBA00022837"/>
    </source>
</evidence>
<dbReference type="Proteomes" id="UP000242188">
    <property type="component" value="Unassembled WGS sequence"/>
</dbReference>
<dbReference type="InterPro" id="IPR011992">
    <property type="entry name" value="EF-hand-dom_pair"/>
</dbReference>
<dbReference type="GO" id="GO:0005509">
    <property type="term" value="F:calcium ion binding"/>
    <property type="evidence" value="ECO:0007669"/>
    <property type="project" value="InterPro"/>
</dbReference>
<proteinExistence type="predicted"/>
<keyword evidence="6" id="KW-1185">Reference proteome</keyword>
<dbReference type="PANTHER" id="PTHR23048:SF0">
    <property type="entry name" value="CALMODULIN LIKE 3"/>
    <property type="match status" value="1"/>
</dbReference>
<dbReference type="EMBL" id="NEDP02005583">
    <property type="protein sequence ID" value="OWF37731.1"/>
    <property type="molecule type" value="Genomic_DNA"/>
</dbReference>
<feature type="domain" description="EF-hand" evidence="4">
    <location>
        <begin position="81"/>
        <end position="116"/>
    </location>
</feature>
<evidence type="ECO:0000256" key="3">
    <source>
        <dbReference type="ARBA" id="ARBA00023179"/>
    </source>
</evidence>
<feature type="domain" description="EF-hand" evidence="4">
    <location>
        <begin position="43"/>
        <end position="78"/>
    </location>
</feature>
<dbReference type="SMART" id="SM00054">
    <property type="entry name" value="EFh"/>
    <property type="match status" value="4"/>
</dbReference>
<sequence length="149" mass="17213">MSKVTKEEKTLLRKVFDKFDTDETGALSAKELSEALAANKIYKSIKEVEQIVKKRDTDGSGSLEFEEFLEVYEDLRKTAGNPQTELRKAFDTFDKDKNGVLSREEFREIMMVKGTMKLTEVQFDALMRMVDKNNDGKISPEEYINFMCQ</sequence>
<dbReference type="InterPro" id="IPR002048">
    <property type="entry name" value="EF_hand_dom"/>
</dbReference>
<dbReference type="InterPro" id="IPR050230">
    <property type="entry name" value="CALM/Myosin/TropC-like"/>
</dbReference>
<evidence type="ECO:0000313" key="6">
    <source>
        <dbReference type="Proteomes" id="UP000242188"/>
    </source>
</evidence>
<evidence type="ECO:0000256" key="1">
    <source>
        <dbReference type="ARBA" id="ARBA00022737"/>
    </source>
</evidence>
<dbReference type="OrthoDB" id="26525at2759"/>
<dbReference type="FunFam" id="1.10.238.10:FF:000001">
    <property type="entry name" value="Calmodulin 1"/>
    <property type="match status" value="1"/>
</dbReference>
<dbReference type="AlphaFoldDB" id="A0A210PMM8"/>
<keyword evidence="2" id="KW-0106">Calcium</keyword>
<dbReference type="Gene3D" id="1.10.238.10">
    <property type="entry name" value="EF-hand"/>
    <property type="match status" value="2"/>
</dbReference>
<keyword evidence="1" id="KW-0677">Repeat</keyword>
<gene>
    <name evidence="5" type="ORF">KP79_PYT21388</name>
</gene>
<dbReference type="InterPro" id="IPR018247">
    <property type="entry name" value="EF_Hand_1_Ca_BS"/>
</dbReference>
<dbReference type="STRING" id="6573.A0A210PMM8"/>
<dbReference type="PROSITE" id="PS00018">
    <property type="entry name" value="EF_HAND_1"/>
    <property type="match status" value="4"/>
</dbReference>
<dbReference type="PROSITE" id="PS50222">
    <property type="entry name" value="EF_HAND_2"/>
    <property type="match status" value="4"/>
</dbReference>
<dbReference type="GO" id="GO:0016460">
    <property type="term" value="C:myosin II complex"/>
    <property type="evidence" value="ECO:0007669"/>
    <property type="project" value="TreeGrafter"/>
</dbReference>
<dbReference type="PANTHER" id="PTHR23048">
    <property type="entry name" value="MYOSIN LIGHT CHAIN 1, 3"/>
    <property type="match status" value="1"/>
</dbReference>
<feature type="domain" description="EF-hand" evidence="4">
    <location>
        <begin position="118"/>
        <end position="149"/>
    </location>
</feature>
<dbReference type="Pfam" id="PF13499">
    <property type="entry name" value="EF-hand_7"/>
    <property type="match status" value="2"/>
</dbReference>
<evidence type="ECO:0000259" key="4">
    <source>
        <dbReference type="PROSITE" id="PS50222"/>
    </source>
</evidence>
<evidence type="ECO:0000313" key="5">
    <source>
        <dbReference type="EMBL" id="OWF37731.1"/>
    </source>
</evidence>
<comment type="caution">
    <text evidence="5">The sequence shown here is derived from an EMBL/GenBank/DDBJ whole genome shotgun (WGS) entry which is preliminary data.</text>
</comment>